<dbReference type="AlphaFoldDB" id="A0A2T2NGE4"/>
<keyword evidence="1" id="KW-0812">Transmembrane</keyword>
<dbReference type="Proteomes" id="UP000240883">
    <property type="component" value="Unassembled WGS sequence"/>
</dbReference>
<feature type="transmembrane region" description="Helical" evidence="1">
    <location>
        <begin position="465"/>
        <end position="487"/>
    </location>
</feature>
<feature type="transmembrane region" description="Helical" evidence="1">
    <location>
        <begin position="244"/>
        <end position="262"/>
    </location>
</feature>
<name>A0A2T2NGE4_CORCC</name>
<keyword evidence="3" id="KW-1185">Reference proteome</keyword>
<evidence type="ECO:0000313" key="2">
    <source>
        <dbReference type="EMBL" id="PSN64504.1"/>
    </source>
</evidence>
<dbReference type="EMBL" id="KZ678138">
    <property type="protein sequence ID" value="PSN64504.1"/>
    <property type="molecule type" value="Genomic_DNA"/>
</dbReference>
<protein>
    <recommendedName>
        <fullName evidence="4">LRAT domain-containing protein</fullName>
    </recommendedName>
</protein>
<keyword evidence="1" id="KW-1133">Transmembrane helix</keyword>
<organism evidence="2 3">
    <name type="scientific">Corynespora cassiicola Philippines</name>
    <dbReference type="NCBI Taxonomy" id="1448308"/>
    <lineage>
        <taxon>Eukaryota</taxon>
        <taxon>Fungi</taxon>
        <taxon>Dikarya</taxon>
        <taxon>Ascomycota</taxon>
        <taxon>Pezizomycotina</taxon>
        <taxon>Dothideomycetes</taxon>
        <taxon>Pleosporomycetidae</taxon>
        <taxon>Pleosporales</taxon>
        <taxon>Corynesporascaceae</taxon>
        <taxon>Corynespora</taxon>
    </lineage>
</organism>
<gene>
    <name evidence="2" type="ORF">BS50DRAFT_623063</name>
</gene>
<evidence type="ECO:0000256" key="1">
    <source>
        <dbReference type="SAM" id="Phobius"/>
    </source>
</evidence>
<proteinExistence type="predicted"/>
<accession>A0A2T2NGE4</accession>
<feature type="transmembrane region" description="Helical" evidence="1">
    <location>
        <begin position="214"/>
        <end position="238"/>
    </location>
</feature>
<evidence type="ECO:0000313" key="3">
    <source>
        <dbReference type="Proteomes" id="UP000240883"/>
    </source>
</evidence>
<sequence length="496" mass="57456">MHLCDYLANNNGDQVIEIDEIASFDSSRNSDGSEHDEATMPTQTHDVFLVRYMLSHSASCPPLTRWFLQFFEKSAPPSWLSHYALRIGDFYFDLYREGSIPFASIAYFRIVNSKDTTQMARTFGSRPKWIDEDLKLGTVSLSPEDIIAKLYKEDQIFKQAFLSSSNCLLEVPREYSLMNANCQHFIIELTRRIGVNFDEGKCEWLLKSSMKPRLLCLGLLIVGSIICPAVFTTCVLRFKKMSLIFLTIVHTISWMVVVRDSTTCEERCWRLRNNWRYLGIKGYEDLCASRFYLWDFSRYISWRILLIVHLFGPFSLVDELLLPFKSSTSIFLFGILYIYCLFVLFLAYMILSILKSKTGVAKKREKEEKKRVQAAYTEIERLDLPNSVLNTLFIMIHGEHSKLYLCDGLVEGFRSKEFPMFAQIKELTGRDFSSAPFGENDLRKAVRRVESQGFVIVGHIWLKQVYCFMPSLLPLITICLYCLYHPYPSGTKTADE</sequence>
<feature type="transmembrane region" description="Helical" evidence="1">
    <location>
        <begin position="329"/>
        <end position="354"/>
    </location>
</feature>
<keyword evidence="1" id="KW-0472">Membrane</keyword>
<dbReference type="OrthoDB" id="10625634at2759"/>
<feature type="transmembrane region" description="Helical" evidence="1">
    <location>
        <begin position="300"/>
        <end position="317"/>
    </location>
</feature>
<evidence type="ECO:0008006" key="4">
    <source>
        <dbReference type="Google" id="ProtNLM"/>
    </source>
</evidence>
<reference evidence="2 3" key="1">
    <citation type="journal article" date="2018" name="Front. Microbiol.">
        <title>Genome-Wide Analysis of Corynespora cassiicola Leaf Fall Disease Putative Effectors.</title>
        <authorList>
            <person name="Lopez D."/>
            <person name="Ribeiro S."/>
            <person name="Label P."/>
            <person name="Fumanal B."/>
            <person name="Venisse J.S."/>
            <person name="Kohler A."/>
            <person name="de Oliveira R.R."/>
            <person name="Labutti K."/>
            <person name="Lipzen A."/>
            <person name="Lail K."/>
            <person name="Bauer D."/>
            <person name="Ohm R.A."/>
            <person name="Barry K.W."/>
            <person name="Spatafora J."/>
            <person name="Grigoriev I.V."/>
            <person name="Martin F.M."/>
            <person name="Pujade-Renaud V."/>
        </authorList>
    </citation>
    <scope>NUCLEOTIDE SEQUENCE [LARGE SCALE GENOMIC DNA]</scope>
    <source>
        <strain evidence="2 3">Philippines</strain>
    </source>
</reference>